<dbReference type="EMBL" id="CP130472">
    <property type="protein sequence ID" value="WLS44753.1"/>
    <property type="molecule type" value="Genomic_DNA"/>
</dbReference>
<feature type="region of interest" description="Disordered" evidence="1">
    <location>
        <begin position="75"/>
        <end position="95"/>
    </location>
</feature>
<accession>A0AAJ6HUE8</accession>
<feature type="compositionally biased region" description="Basic and acidic residues" evidence="1">
    <location>
        <begin position="75"/>
        <end position="86"/>
    </location>
</feature>
<reference evidence="2 3" key="1">
    <citation type="submission" date="2023-07" db="EMBL/GenBank/DDBJ databases">
        <title>Micromonospora profundi TRM 95458 converts glycerol to a new osmotic compound.</title>
        <authorList>
            <person name="Lu D."/>
        </authorList>
    </citation>
    <scope>NUCLEOTIDE SEQUENCE [LARGE SCALE GENOMIC DNA]</scope>
    <source>
        <strain evidence="2 3">TRM95458</strain>
    </source>
</reference>
<evidence type="ECO:0000313" key="2">
    <source>
        <dbReference type="EMBL" id="WLS44753.1"/>
    </source>
</evidence>
<dbReference type="Proteomes" id="UP001235874">
    <property type="component" value="Chromosome"/>
</dbReference>
<keyword evidence="3" id="KW-1185">Reference proteome</keyword>
<gene>
    <name evidence="2" type="ORF">Q3V37_25725</name>
</gene>
<organism evidence="2 3">
    <name type="scientific">Micromonospora profundi</name>
    <dbReference type="NCBI Taxonomy" id="1420889"/>
    <lineage>
        <taxon>Bacteria</taxon>
        <taxon>Bacillati</taxon>
        <taxon>Actinomycetota</taxon>
        <taxon>Actinomycetes</taxon>
        <taxon>Micromonosporales</taxon>
        <taxon>Micromonosporaceae</taxon>
        <taxon>Micromonospora</taxon>
    </lineage>
</organism>
<dbReference type="KEGG" id="mprn:Q3V37_25725"/>
<name>A0AAJ6HUE8_9ACTN</name>
<protein>
    <submittedName>
        <fullName evidence="2">Uncharacterized protein</fullName>
    </submittedName>
</protein>
<sequence length="104" mass="11229">MFRTNLDRDVRARPQRVARQTRGGLDVVGVRNLISLPGGELKVVFGLVAEVDEALADRDADRVIEAQKLVAGRRAQEPDVAGREPGDDVTAVSDGGAVLMLTRH</sequence>
<dbReference type="RefSeq" id="WP_306271942.1">
    <property type="nucleotide sequence ID" value="NZ_CP130472.1"/>
</dbReference>
<dbReference type="AlphaFoldDB" id="A0AAJ6HUE8"/>
<proteinExistence type="predicted"/>
<evidence type="ECO:0000313" key="3">
    <source>
        <dbReference type="Proteomes" id="UP001235874"/>
    </source>
</evidence>
<evidence type="ECO:0000256" key="1">
    <source>
        <dbReference type="SAM" id="MobiDB-lite"/>
    </source>
</evidence>